<proteinExistence type="inferred from homology"/>
<feature type="transmembrane region" description="Helical" evidence="9">
    <location>
        <begin position="106"/>
        <end position="122"/>
    </location>
</feature>
<protein>
    <submittedName>
        <fullName evidence="10">Phosphate/sulfate permease</fullName>
    </submittedName>
</protein>
<keyword evidence="11" id="KW-1185">Reference proteome</keyword>
<evidence type="ECO:0000256" key="5">
    <source>
        <dbReference type="ARBA" id="ARBA00022592"/>
    </source>
</evidence>
<evidence type="ECO:0000256" key="7">
    <source>
        <dbReference type="ARBA" id="ARBA00022989"/>
    </source>
</evidence>
<feature type="transmembrane region" description="Helical" evidence="9">
    <location>
        <begin position="227"/>
        <end position="248"/>
    </location>
</feature>
<dbReference type="PANTHER" id="PTHR11101">
    <property type="entry name" value="PHOSPHATE TRANSPORTER"/>
    <property type="match status" value="1"/>
</dbReference>
<dbReference type="AlphaFoldDB" id="H2C7R9"/>
<feature type="transmembrane region" description="Helical" evidence="9">
    <location>
        <begin position="200"/>
        <end position="220"/>
    </location>
</feature>
<keyword evidence="8 9" id="KW-0472">Membrane</keyword>
<dbReference type="HOGENOM" id="CLU_015355_0_1_2"/>
<dbReference type="PANTHER" id="PTHR11101:SF80">
    <property type="entry name" value="PHOSPHATE TRANSPORTER"/>
    <property type="match status" value="1"/>
</dbReference>
<keyword evidence="6 9" id="KW-0812">Transmembrane</keyword>
<feature type="transmembrane region" description="Helical" evidence="9">
    <location>
        <begin position="254"/>
        <end position="275"/>
    </location>
</feature>
<comment type="function">
    <text evidence="1">Potential transporter for phosphate.</text>
</comment>
<evidence type="ECO:0000256" key="1">
    <source>
        <dbReference type="ARBA" id="ARBA00001981"/>
    </source>
</evidence>
<evidence type="ECO:0000256" key="9">
    <source>
        <dbReference type="SAM" id="Phobius"/>
    </source>
</evidence>
<dbReference type="OrthoDB" id="101311at2157"/>
<dbReference type="EMBL" id="JH597770">
    <property type="protein sequence ID" value="EHP68195.1"/>
    <property type="molecule type" value="Genomic_DNA"/>
</dbReference>
<feature type="transmembrane region" description="Helical" evidence="9">
    <location>
        <begin position="172"/>
        <end position="194"/>
    </location>
</feature>
<dbReference type="GO" id="GO:0005315">
    <property type="term" value="F:phosphate transmembrane transporter activity"/>
    <property type="evidence" value="ECO:0007669"/>
    <property type="project" value="InterPro"/>
</dbReference>
<name>H2C7R9_9CREN</name>
<dbReference type="eggNOG" id="arCOG02267">
    <property type="taxonomic scope" value="Archaea"/>
</dbReference>
<dbReference type="Pfam" id="PF01384">
    <property type="entry name" value="PHO4"/>
    <property type="match status" value="1"/>
</dbReference>
<accession>H2C7R9</accession>
<feature type="transmembrane region" description="Helical" evidence="9">
    <location>
        <begin position="73"/>
        <end position="94"/>
    </location>
</feature>
<evidence type="ECO:0000256" key="8">
    <source>
        <dbReference type="ARBA" id="ARBA00023136"/>
    </source>
</evidence>
<dbReference type="Proteomes" id="UP000003980">
    <property type="component" value="Unassembled WGS sequence"/>
</dbReference>
<dbReference type="GO" id="GO:0016020">
    <property type="term" value="C:membrane"/>
    <property type="evidence" value="ECO:0007669"/>
    <property type="project" value="UniProtKB-SubCell"/>
</dbReference>
<feature type="transmembrane region" description="Helical" evidence="9">
    <location>
        <begin position="43"/>
        <end position="61"/>
    </location>
</feature>
<gene>
    <name evidence="10" type="ORF">MetMK1DRAFT_00026180</name>
</gene>
<organism evidence="10 11">
    <name type="scientific">Metallosphaera yellowstonensis MK1</name>
    <dbReference type="NCBI Taxonomy" id="671065"/>
    <lineage>
        <taxon>Archaea</taxon>
        <taxon>Thermoproteota</taxon>
        <taxon>Thermoprotei</taxon>
        <taxon>Sulfolobales</taxon>
        <taxon>Sulfolobaceae</taxon>
        <taxon>Metallosphaera</taxon>
    </lineage>
</organism>
<evidence type="ECO:0000256" key="3">
    <source>
        <dbReference type="ARBA" id="ARBA00009916"/>
    </source>
</evidence>
<dbReference type="RefSeq" id="WP_009074375.1">
    <property type="nucleotide sequence ID" value="NZ_JH597770.1"/>
</dbReference>
<feature type="transmembrane region" description="Helical" evidence="9">
    <location>
        <begin position="128"/>
        <end position="152"/>
    </location>
</feature>
<evidence type="ECO:0000313" key="10">
    <source>
        <dbReference type="EMBL" id="EHP68195.1"/>
    </source>
</evidence>
<dbReference type="InterPro" id="IPR001204">
    <property type="entry name" value="Phos_transporter"/>
</dbReference>
<dbReference type="GO" id="GO:0035435">
    <property type="term" value="P:phosphate ion transmembrane transport"/>
    <property type="evidence" value="ECO:0007669"/>
    <property type="project" value="TreeGrafter"/>
</dbReference>
<evidence type="ECO:0000313" key="11">
    <source>
        <dbReference type="Proteomes" id="UP000003980"/>
    </source>
</evidence>
<comment type="similarity">
    <text evidence="3">Belongs to the inorganic phosphate transporter (PiT) (TC 2.A.20) family.</text>
</comment>
<keyword evidence="4" id="KW-0813">Transport</keyword>
<keyword evidence="7 9" id="KW-1133">Transmembrane helix</keyword>
<dbReference type="STRING" id="671065.MetMK1DRAFT_00026180"/>
<evidence type="ECO:0000256" key="4">
    <source>
        <dbReference type="ARBA" id="ARBA00022448"/>
    </source>
</evidence>
<feature type="transmembrane region" description="Helical" evidence="9">
    <location>
        <begin position="295"/>
        <end position="313"/>
    </location>
</feature>
<reference evidence="10 11" key="1">
    <citation type="submission" date="2012-01" db="EMBL/GenBank/DDBJ databases">
        <title>Improved High-Quality Draft sequence of Metallosphaera yellowstonensis MK1.</title>
        <authorList>
            <consortium name="US DOE Joint Genome Institute"/>
            <person name="Lucas S."/>
            <person name="Han J."/>
            <person name="Cheng J.-F."/>
            <person name="Goodwin L."/>
            <person name="Pitluck S."/>
            <person name="Peters L."/>
            <person name="Teshima H."/>
            <person name="Detter J.C."/>
            <person name="Han C."/>
            <person name="Tapia R."/>
            <person name="Land M."/>
            <person name="Hauser L."/>
            <person name="Kyrpides N."/>
            <person name="Kozubal M."/>
            <person name="Macur R.E."/>
            <person name="Jay Z."/>
            <person name="Inskeep W."/>
            <person name="Woyke T."/>
        </authorList>
    </citation>
    <scope>NUCLEOTIDE SEQUENCE [LARGE SCALE GENOMIC DNA]</scope>
    <source>
        <strain evidence="10 11">MK1</strain>
    </source>
</reference>
<comment type="subcellular location">
    <subcellularLocation>
        <location evidence="2">Membrane</location>
        <topology evidence="2">Multi-pass membrane protein</topology>
    </subcellularLocation>
</comment>
<keyword evidence="5" id="KW-0592">Phosphate transport</keyword>
<evidence type="ECO:0000256" key="6">
    <source>
        <dbReference type="ARBA" id="ARBA00022692"/>
    </source>
</evidence>
<feature type="transmembrane region" description="Helical" evidence="9">
    <location>
        <begin position="6"/>
        <end position="31"/>
    </location>
</feature>
<evidence type="ECO:0000256" key="2">
    <source>
        <dbReference type="ARBA" id="ARBA00004141"/>
    </source>
</evidence>
<sequence>MDYLSMGLFLIGLISSFVVGGNNAATALGILISTNALKRKYSYLLSSISMFLGVSLGGLSMEKSIYGTVNGQGIYLQLAVFSVFFASVISFYYLNKMGIPSSLSQMIYPSLAVLVLLSRQLQLDWSKFWFTVASWSFSPLLAILCSLGLYLLLARLTRREKEVLREMRVYKFLILASSVFTSFVTGANAVGIIVSEGLLAGPPFLIFPTYGLAAALGIYFSSKKASIVVGFRLTRMGYLSATSALLGSDIISELFTLAGVPISITQTIMGGIMGLSLRSYGQDVGKQLRQVARGWMTSPVIAIVSSLAAYGVMKSLFGL</sequence>